<dbReference type="AlphaFoldDB" id="A0A8H4AIG8"/>
<evidence type="ECO:0000313" key="1">
    <source>
        <dbReference type="EMBL" id="KAF0499397.1"/>
    </source>
</evidence>
<proteinExistence type="predicted"/>
<gene>
    <name evidence="1" type="ORF">F8M41_020455</name>
</gene>
<accession>A0A8H4AIG8</accession>
<dbReference type="Proteomes" id="UP000439903">
    <property type="component" value="Unassembled WGS sequence"/>
</dbReference>
<sequence length="115" mass="12324">MIMSYLALGSIAGCIILPTKPTNKEDISSSSSLSILINSLIFSADITTQIFKNWLNSSSKKFDFTVSLLLKSSIAVLSSFSISSNSGSRLALLSDMILLEGSLSFPLVVSCCMLF</sequence>
<organism evidence="1 2">
    <name type="scientific">Gigaspora margarita</name>
    <dbReference type="NCBI Taxonomy" id="4874"/>
    <lineage>
        <taxon>Eukaryota</taxon>
        <taxon>Fungi</taxon>
        <taxon>Fungi incertae sedis</taxon>
        <taxon>Mucoromycota</taxon>
        <taxon>Glomeromycotina</taxon>
        <taxon>Glomeromycetes</taxon>
        <taxon>Diversisporales</taxon>
        <taxon>Gigasporaceae</taxon>
        <taxon>Gigaspora</taxon>
    </lineage>
</organism>
<protein>
    <submittedName>
        <fullName evidence="1">Uncharacterized protein</fullName>
    </submittedName>
</protein>
<reference evidence="1 2" key="1">
    <citation type="journal article" date="2019" name="Environ. Microbiol.">
        <title>At the nexus of three kingdoms: the genome of the mycorrhizal fungus Gigaspora margarita provides insights into plant, endobacterial and fungal interactions.</title>
        <authorList>
            <person name="Venice F."/>
            <person name="Ghignone S."/>
            <person name="Salvioli di Fossalunga A."/>
            <person name="Amselem J."/>
            <person name="Novero M."/>
            <person name="Xianan X."/>
            <person name="Sedzielewska Toro K."/>
            <person name="Morin E."/>
            <person name="Lipzen A."/>
            <person name="Grigoriev I.V."/>
            <person name="Henrissat B."/>
            <person name="Martin F.M."/>
            <person name="Bonfante P."/>
        </authorList>
    </citation>
    <scope>NUCLEOTIDE SEQUENCE [LARGE SCALE GENOMIC DNA]</scope>
    <source>
        <strain evidence="1 2">BEG34</strain>
    </source>
</reference>
<keyword evidence="2" id="KW-1185">Reference proteome</keyword>
<name>A0A8H4AIG8_GIGMA</name>
<dbReference type="EMBL" id="WTPW01000562">
    <property type="protein sequence ID" value="KAF0499397.1"/>
    <property type="molecule type" value="Genomic_DNA"/>
</dbReference>
<comment type="caution">
    <text evidence="1">The sequence shown here is derived from an EMBL/GenBank/DDBJ whole genome shotgun (WGS) entry which is preliminary data.</text>
</comment>
<evidence type="ECO:0000313" key="2">
    <source>
        <dbReference type="Proteomes" id="UP000439903"/>
    </source>
</evidence>